<feature type="domain" description="DUF1707" evidence="1">
    <location>
        <begin position="10"/>
        <end position="61"/>
    </location>
</feature>
<dbReference type="PANTHER" id="PTHR40763:SF4">
    <property type="entry name" value="DUF1707 DOMAIN-CONTAINING PROTEIN"/>
    <property type="match status" value="1"/>
</dbReference>
<evidence type="ECO:0000313" key="2">
    <source>
        <dbReference type="EMBL" id="GAA2011653.1"/>
    </source>
</evidence>
<dbReference type="Pfam" id="PF08044">
    <property type="entry name" value="DUF1707"/>
    <property type="match status" value="1"/>
</dbReference>
<gene>
    <name evidence="2" type="ORF">GCM10009799_44860</name>
</gene>
<evidence type="ECO:0000259" key="1">
    <source>
        <dbReference type="Pfam" id="PF08044"/>
    </source>
</evidence>
<dbReference type="Proteomes" id="UP001501585">
    <property type="component" value="Unassembled WGS sequence"/>
</dbReference>
<reference evidence="2 3" key="1">
    <citation type="journal article" date="2019" name="Int. J. Syst. Evol. Microbiol.">
        <title>The Global Catalogue of Microorganisms (GCM) 10K type strain sequencing project: providing services to taxonomists for standard genome sequencing and annotation.</title>
        <authorList>
            <consortium name="The Broad Institute Genomics Platform"/>
            <consortium name="The Broad Institute Genome Sequencing Center for Infectious Disease"/>
            <person name="Wu L."/>
            <person name="Ma J."/>
        </authorList>
    </citation>
    <scope>NUCLEOTIDE SEQUENCE [LARGE SCALE GENOMIC DNA]</scope>
    <source>
        <strain evidence="2 3">JCM 15313</strain>
    </source>
</reference>
<dbReference type="EMBL" id="BAAAPC010000023">
    <property type="protein sequence ID" value="GAA2011653.1"/>
    <property type="molecule type" value="Genomic_DNA"/>
</dbReference>
<comment type="caution">
    <text evidence="2">The sequence shown here is derived from an EMBL/GenBank/DDBJ whole genome shotgun (WGS) entry which is preliminary data.</text>
</comment>
<organism evidence="2 3">
    <name type="scientific">Nocardiopsis rhodophaea</name>
    <dbReference type="NCBI Taxonomy" id="280238"/>
    <lineage>
        <taxon>Bacteria</taxon>
        <taxon>Bacillati</taxon>
        <taxon>Actinomycetota</taxon>
        <taxon>Actinomycetes</taxon>
        <taxon>Streptosporangiales</taxon>
        <taxon>Nocardiopsidaceae</taxon>
        <taxon>Nocardiopsis</taxon>
    </lineage>
</organism>
<dbReference type="RefSeq" id="WP_344165047.1">
    <property type="nucleotide sequence ID" value="NZ_BAAAPC010000023.1"/>
</dbReference>
<dbReference type="InterPro" id="IPR012551">
    <property type="entry name" value="DUF1707_SHOCT-like"/>
</dbReference>
<keyword evidence="3" id="KW-1185">Reference proteome</keyword>
<dbReference type="PANTHER" id="PTHR40763">
    <property type="entry name" value="MEMBRANE PROTEIN-RELATED"/>
    <property type="match status" value="1"/>
</dbReference>
<accession>A0ABN2TKI2</accession>
<evidence type="ECO:0000313" key="3">
    <source>
        <dbReference type="Proteomes" id="UP001501585"/>
    </source>
</evidence>
<sequence>MDNALPPERLRASHADRERVFDVLRSAVEDGRLDISEFEERAERVYRARTLGELPAITRDLVPADRQPIQPYAGPVTAFFGDVRRSGRWVLRAEEHVVAVGGTADVDLREALMMRSRVRMNAFSLFGRVRIRVPEGIDVRMGGRAFLGRRTSGARPPEESDAPVLEIEGFSLFGSVSVHAPRRRSRRGRWSLPRWRGRRELD</sequence>
<proteinExistence type="predicted"/>
<name>A0ABN2TKI2_9ACTN</name>
<protein>
    <recommendedName>
        <fullName evidence="1">DUF1707 domain-containing protein</fullName>
    </recommendedName>
</protein>